<protein>
    <submittedName>
        <fullName evidence="2">Uncharacterized protein</fullName>
    </submittedName>
</protein>
<accession>A0A0A9GWP2</accession>
<name>A0A0A9GWP2_ARUDO</name>
<reference evidence="2" key="2">
    <citation type="journal article" date="2015" name="Data Brief">
        <title>Shoot transcriptome of the giant reed, Arundo donax.</title>
        <authorList>
            <person name="Barrero R.A."/>
            <person name="Guerrero F.D."/>
            <person name="Moolhuijzen P."/>
            <person name="Goolsby J.A."/>
            <person name="Tidwell J."/>
            <person name="Bellgard S.E."/>
            <person name="Bellgard M.I."/>
        </authorList>
    </citation>
    <scope>NUCLEOTIDE SEQUENCE</scope>
    <source>
        <tissue evidence="2">Shoot tissue taken approximately 20 cm above the soil surface</tissue>
    </source>
</reference>
<organism evidence="2">
    <name type="scientific">Arundo donax</name>
    <name type="common">Giant reed</name>
    <name type="synonym">Donax arundinaceus</name>
    <dbReference type="NCBI Taxonomy" id="35708"/>
    <lineage>
        <taxon>Eukaryota</taxon>
        <taxon>Viridiplantae</taxon>
        <taxon>Streptophyta</taxon>
        <taxon>Embryophyta</taxon>
        <taxon>Tracheophyta</taxon>
        <taxon>Spermatophyta</taxon>
        <taxon>Magnoliopsida</taxon>
        <taxon>Liliopsida</taxon>
        <taxon>Poales</taxon>
        <taxon>Poaceae</taxon>
        <taxon>PACMAD clade</taxon>
        <taxon>Arundinoideae</taxon>
        <taxon>Arundineae</taxon>
        <taxon>Arundo</taxon>
    </lineage>
</organism>
<keyword evidence="1" id="KW-1133">Transmembrane helix</keyword>
<feature type="transmembrane region" description="Helical" evidence="1">
    <location>
        <begin position="7"/>
        <end position="29"/>
    </location>
</feature>
<reference evidence="2" key="1">
    <citation type="submission" date="2014-09" db="EMBL/GenBank/DDBJ databases">
        <authorList>
            <person name="Magalhaes I.L.F."/>
            <person name="Oliveira U."/>
            <person name="Santos F.R."/>
            <person name="Vidigal T.H.D.A."/>
            <person name="Brescovit A.D."/>
            <person name="Santos A.J."/>
        </authorList>
    </citation>
    <scope>NUCLEOTIDE SEQUENCE</scope>
    <source>
        <tissue evidence="2">Shoot tissue taken approximately 20 cm above the soil surface</tissue>
    </source>
</reference>
<dbReference type="AlphaFoldDB" id="A0A0A9GWP2"/>
<evidence type="ECO:0000313" key="2">
    <source>
        <dbReference type="EMBL" id="JAE25003.1"/>
    </source>
</evidence>
<sequence>MEWIWDFLSIIWAVRFIFVTFYPFSVYTYSQHSTQNLCHFVVELPKLELVYASYFALEVPAR</sequence>
<keyword evidence="1" id="KW-0812">Transmembrane</keyword>
<proteinExistence type="predicted"/>
<evidence type="ECO:0000256" key="1">
    <source>
        <dbReference type="SAM" id="Phobius"/>
    </source>
</evidence>
<keyword evidence="1" id="KW-0472">Membrane</keyword>
<dbReference type="EMBL" id="GBRH01172893">
    <property type="protein sequence ID" value="JAE25003.1"/>
    <property type="molecule type" value="Transcribed_RNA"/>
</dbReference>